<proteinExistence type="predicted"/>
<dbReference type="EMBL" id="JAUEPU010000057">
    <property type="protein sequence ID" value="KAK0484252.1"/>
    <property type="molecule type" value="Genomic_DNA"/>
</dbReference>
<dbReference type="AlphaFoldDB" id="A0AA39PH97"/>
<evidence type="ECO:0000313" key="1">
    <source>
        <dbReference type="EMBL" id="KAK0484252.1"/>
    </source>
</evidence>
<protein>
    <submittedName>
        <fullName evidence="1">Uncharacterized protein</fullName>
    </submittedName>
</protein>
<reference evidence="1" key="1">
    <citation type="submission" date="2023-06" db="EMBL/GenBank/DDBJ databases">
        <authorList>
            <consortium name="Lawrence Berkeley National Laboratory"/>
            <person name="Ahrendt S."/>
            <person name="Sahu N."/>
            <person name="Indic B."/>
            <person name="Wong-Bajracharya J."/>
            <person name="Merenyi Z."/>
            <person name="Ke H.-M."/>
            <person name="Monk M."/>
            <person name="Kocsube S."/>
            <person name="Drula E."/>
            <person name="Lipzen A."/>
            <person name="Balint B."/>
            <person name="Henrissat B."/>
            <person name="Andreopoulos B."/>
            <person name="Martin F.M."/>
            <person name="Harder C.B."/>
            <person name="Rigling D."/>
            <person name="Ford K.L."/>
            <person name="Foster G.D."/>
            <person name="Pangilinan J."/>
            <person name="Papanicolaou A."/>
            <person name="Barry K."/>
            <person name="LaButti K."/>
            <person name="Viragh M."/>
            <person name="Koriabine M."/>
            <person name="Yan M."/>
            <person name="Riley R."/>
            <person name="Champramary S."/>
            <person name="Plett K.L."/>
            <person name="Tsai I.J."/>
            <person name="Slot J."/>
            <person name="Sipos G."/>
            <person name="Plett J."/>
            <person name="Nagy L.G."/>
            <person name="Grigoriev I.V."/>
        </authorList>
    </citation>
    <scope>NUCLEOTIDE SEQUENCE</scope>
    <source>
        <strain evidence="1">HWK02</strain>
    </source>
</reference>
<evidence type="ECO:0000313" key="2">
    <source>
        <dbReference type="Proteomes" id="UP001175228"/>
    </source>
</evidence>
<dbReference type="Proteomes" id="UP001175228">
    <property type="component" value="Unassembled WGS sequence"/>
</dbReference>
<sequence>MSENNTPIQRQAISTCFAHKTVPGPEDENDIEVDDQDHHMVQEDELLFDLEALGHPISLADMNSNQIIEDCGGPAYDRVQEAFDIIKHRHKLDSQSYSYLQPEQYNFFHPTMSIMEELISRVHLSDMHGGDCVFRLDQRRFSQFMSTLWKQRSQAQESLEVNGIPNLLLPPWGSTNDKQEHFLSTLLIFHDWERGEPREFHEERDVTPARQAGICEAIRPNLIQIPGDNNNDEDGWGDRRLKKKPLGPNFPDNSKQAIAPAKTTGPQFDQKLNYWSDAINMQLGKIVLTRLTNSTEKWYYSLPTEHCADLEADWDSLQAAIVAYYMNCKFWEELKSKAMHATYQDWGHAKETPSEYYIWKKELLKLTDIDEAVKPITSTMFQPTNVKLV</sequence>
<keyword evidence="2" id="KW-1185">Reference proteome</keyword>
<name>A0AA39PH97_9AGAR</name>
<accession>A0AA39PH97</accession>
<comment type="caution">
    <text evidence="1">The sequence shown here is derived from an EMBL/GenBank/DDBJ whole genome shotgun (WGS) entry which is preliminary data.</text>
</comment>
<gene>
    <name evidence="1" type="ORF">EDD18DRAFT_1112048</name>
</gene>
<organism evidence="1 2">
    <name type="scientific">Armillaria luteobubalina</name>
    <dbReference type="NCBI Taxonomy" id="153913"/>
    <lineage>
        <taxon>Eukaryota</taxon>
        <taxon>Fungi</taxon>
        <taxon>Dikarya</taxon>
        <taxon>Basidiomycota</taxon>
        <taxon>Agaricomycotina</taxon>
        <taxon>Agaricomycetes</taxon>
        <taxon>Agaricomycetidae</taxon>
        <taxon>Agaricales</taxon>
        <taxon>Marasmiineae</taxon>
        <taxon>Physalacriaceae</taxon>
        <taxon>Armillaria</taxon>
    </lineage>
</organism>